<dbReference type="HOGENOM" id="CLU_010186_7_1_9"/>
<dbReference type="Gene3D" id="2.40.340.10">
    <property type="entry name" value="MoeA, C-terminal, domain IV"/>
    <property type="match status" value="1"/>
</dbReference>
<dbReference type="GO" id="GO:0005829">
    <property type="term" value="C:cytosol"/>
    <property type="evidence" value="ECO:0007669"/>
    <property type="project" value="TreeGrafter"/>
</dbReference>
<dbReference type="InterPro" id="IPR036425">
    <property type="entry name" value="MoaB/Mog-like_dom_sf"/>
</dbReference>
<dbReference type="Gene3D" id="3.90.105.10">
    <property type="entry name" value="Molybdopterin biosynthesis moea protein, domain 2"/>
    <property type="match status" value="1"/>
</dbReference>
<dbReference type="InterPro" id="IPR036688">
    <property type="entry name" value="MoeA_C_domain_IV_sf"/>
</dbReference>
<dbReference type="AlphaFoldDB" id="G9XTM5"/>
<comment type="catalytic activity">
    <reaction evidence="6">
        <text>adenylyl-molybdopterin + molybdate = Mo-molybdopterin + AMP + H(+)</text>
        <dbReference type="Rhea" id="RHEA:35047"/>
        <dbReference type="ChEBI" id="CHEBI:15378"/>
        <dbReference type="ChEBI" id="CHEBI:36264"/>
        <dbReference type="ChEBI" id="CHEBI:62727"/>
        <dbReference type="ChEBI" id="CHEBI:71302"/>
        <dbReference type="ChEBI" id="CHEBI:456215"/>
        <dbReference type="EC" id="2.10.1.1"/>
    </reaction>
</comment>
<evidence type="ECO:0000256" key="6">
    <source>
        <dbReference type="ARBA" id="ARBA00047317"/>
    </source>
</evidence>
<dbReference type="Pfam" id="PF00994">
    <property type="entry name" value="MoCF_biosynth"/>
    <property type="match status" value="1"/>
</dbReference>
<proteinExistence type="inferred from homology"/>
<dbReference type="Gene3D" id="2.170.190.11">
    <property type="entry name" value="Molybdopterin biosynthesis moea protein, domain 3"/>
    <property type="match status" value="1"/>
</dbReference>
<dbReference type="EC" id="2.10.1.1" evidence="3 7"/>
<sequence length="438" mass="47406">MKQSIVVPPQACVQGCHNCSNECEQKELGVLSPAAAIDQLLLAIAGQVVDSEIIPLAEALDRVTAEPVSAQFDIPVATCAMHDGIAVDWADCSRKWERGEKVLAADEFLHCPMGSVIPAEFDTLLHAEQCRIRKDNTAVLLALPIQYQSVQLQGSSVAEGEKISEAGEKLTPSHLAMLQYAGITQIPVKRRPRISIVAIGNDLRSPGSRPGPGENIDCDSIFIQAMARQCGAEAFVAPIVPDSESEIEAAVERELKQCDILVVIGGVGRGEQNYGDFTVKALRKLGTVLCHGASISPGGKNLVLACAEGKPVLGIPGPPHAAIIMTERFLPPLIEHYLGCPCYEPQEIEVTLEADLRPRGSSIWIPRLYVFKGDSGYTARIVDRLGDTVDNFVGAMASTSVHGDPEQYKKGRKVKARLLYGEKTLERKARKMLEQNED</sequence>
<dbReference type="GO" id="GO:0061599">
    <property type="term" value="F:molybdopterin molybdotransferase activity"/>
    <property type="evidence" value="ECO:0007669"/>
    <property type="project" value="UniProtKB-UniRule"/>
</dbReference>
<dbReference type="UniPathway" id="UPA00344"/>
<evidence type="ECO:0000259" key="8">
    <source>
        <dbReference type="SMART" id="SM00852"/>
    </source>
</evidence>
<accession>G9XTM5</accession>
<dbReference type="SUPFAM" id="SSF63882">
    <property type="entry name" value="MoeA N-terminal region -like"/>
    <property type="match status" value="1"/>
</dbReference>
<dbReference type="InterPro" id="IPR038987">
    <property type="entry name" value="MoeA-like"/>
</dbReference>
<keyword evidence="7" id="KW-0808">Transferase</keyword>
<reference evidence="9 10" key="1">
    <citation type="submission" date="2011-08" db="EMBL/GenBank/DDBJ databases">
        <authorList>
            <person name="Weinstock G."/>
            <person name="Sodergren E."/>
            <person name="Clifton S."/>
            <person name="Fulton L."/>
            <person name="Fulton B."/>
            <person name="Courtney L."/>
            <person name="Fronick C."/>
            <person name="Harrison M."/>
            <person name="Strong C."/>
            <person name="Farmer C."/>
            <person name="Delahaunty K."/>
            <person name="Markovic C."/>
            <person name="Hall O."/>
            <person name="Minx P."/>
            <person name="Tomlinson C."/>
            <person name="Mitreva M."/>
            <person name="Hou S."/>
            <person name="Chen J."/>
            <person name="Wollam A."/>
            <person name="Pepin K.H."/>
            <person name="Johnson M."/>
            <person name="Bhonagiri V."/>
            <person name="Zhang X."/>
            <person name="Suruliraj S."/>
            <person name="Warren W."/>
            <person name="Chinwalla A."/>
            <person name="Mardis E.R."/>
            <person name="Wilson R.K."/>
        </authorList>
    </citation>
    <scope>NUCLEOTIDE SEQUENCE [LARGE SCALE GENOMIC DNA]</scope>
    <source>
        <strain evidence="9 10">DP7</strain>
    </source>
</reference>
<dbReference type="InterPro" id="IPR005110">
    <property type="entry name" value="MoeA_linker/N"/>
</dbReference>
<dbReference type="InterPro" id="IPR036135">
    <property type="entry name" value="MoeA_linker/N_sf"/>
</dbReference>
<dbReference type="Proteomes" id="UP000004416">
    <property type="component" value="Unassembled WGS sequence"/>
</dbReference>
<dbReference type="CDD" id="cd00887">
    <property type="entry name" value="MoeA"/>
    <property type="match status" value="1"/>
</dbReference>
<dbReference type="PATRIC" id="fig|537010.4.peg.4040"/>
<dbReference type="Gene3D" id="3.40.980.10">
    <property type="entry name" value="MoaB/Mog-like domain"/>
    <property type="match status" value="1"/>
</dbReference>
<name>G9XTM5_DESHA</name>
<comment type="similarity">
    <text evidence="2 7">Belongs to the MoeA family.</text>
</comment>
<keyword evidence="7" id="KW-0460">Magnesium</keyword>
<comment type="pathway">
    <text evidence="7">Cofactor biosynthesis; molybdopterin biosynthesis.</text>
</comment>
<evidence type="ECO:0000313" key="10">
    <source>
        <dbReference type="Proteomes" id="UP000004416"/>
    </source>
</evidence>
<dbReference type="InterPro" id="IPR001453">
    <property type="entry name" value="MoaB/Mog_dom"/>
</dbReference>
<evidence type="ECO:0000256" key="2">
    <source>
        <dbReference type="ARBA" id="ARBA00010763"/>
    </source>
</evidence>
<evidence type="ECO:0000256" key="1">
    <source>
        <dbReference type="ARBA" id="ARBA00002901"/>
    </source>
</evidence>
<comment type="cofactor">
    <cofactor evidence="7">
        <name>Mg(2+)</name>
        <dbReference type="ChEBI" id="CHEBI:18420"/>
    </cofactor>
</comment>
<dbReference type="GO" id="GO:0006777">
    <property type="term" value="P:Mo-molybdopterin cofactor biosynthetic process"/>
    <property type="evidence" value="ECO:0007669"/>
    <property type="project" value="UniProtKB-UniRule"/>
</dbReference>
<dbReference type="EMBL" id="AFZX01000109">
    <property type="protein sequence ID" value="EHL05026.1"/>
    <property type="molecule type" value="Genomic_DNA"/>
</dbReference>
<gene>
    <name evidence="9" type="ORF">HMPREF0322_04332</name>
</gene>
<evidence type="ECO:0000256" key="5">
    <source>
        <dbReference type="ARBA" id="ARBA00022505"/>
    </source>
</evidence>
<dbReference type="GO" id="GO:0046872">
    <property type="term" value="F:metal ion binding"/>
    <property type="evidence" value="ECO:0007669"/>
    <property type="project" value="UniProtKB-UniRule"/>
</dbReference>
<feature type="domain" description="MoaB/Mog" evidence="8">
    <location>
        <begin position="195"/>
        <end position="336"/>
    </location>
</feature>
<evidence type="ECO:0000256" key="7">
    <source>
        <dbReference type="RuleBase" id="RU365090"/>
    </source>
</evidence>
<organism evidence="9 10">
    <name type="scientific">Desulfitobacterium hafniense DP7</name>
    <dbReference type="NCBI Taxonomy" id="537010"/>
    <lineage>
        <taxon>Bacteria</taxon>
        <taxon>Bacillati</taxon>
        <taxon>Bacillota</taxon>
        <taxon>Clostridia</taxon>
        <taxon>Eubacteriales</taxon>
        <taxon>Desulfitobacteriaceae</taxon>
        <taxon>Desulfitobacterium</taxon>
    </lineage>
</organism>
<evidence type="ECO:0000256" key="4">
    <source>
        <dbReference type="ARBA" id="ARBA00021108"/>
    </source>
</evidence>
<evidence type="ECO:0000313" key="9">
    <source>
        <dbReference type="EMBL" id="EHL05026.1"/>
    </source>
</evidence>
<dbReference type="Pfam" id="PF03453">
    <property type="entry name" value="MoeA_N"/>
    <property type="match status" value="1"/>
</dbReference>
<dbReference type="PANTHER" id="PTHR10192:SF16">
    <property type="entry name" value="MOLYBDOPTERIN MOLYBDENUMTRANSFERASE"/>
    <property type="match status" value="1"/>
</dbReference>
<keyword evidence="7" id="KW-0501">Molybdenum cofactor biosynthesis</keyword>
<dbReference type="SUPFAM" id="SSF53218">
    <property type="entry name" value="Molybdenum cofactor biosynthesis proteins"/>
    <property type="match status" value="1"/>
</dbReference>
<keyword evidence="5 7" id="KW-0500">Molybdenum</keyword>
<comment type="caution">
    <text evidence="9">The sequence shown here is derived from an EMBL/GenBank/DDBJ whole genome shotgun (WGS) entry which is preliminary data.</text>
</comment>
<protein>
    <recommendedName>
        <fullName evidence="4 7">Molybdopterin molybdenumtransferase</fullName>
        <ecNumber evidence="3 7">2.10.1.1</ecNumber>
    </recommendedName>
</protein>
<dbReference type="PANTHER" id="PTHR10192">
    <property type="entry name" value="MOLYBDOPTERIN BIOSYNTHESIS PROTEIN"/>
    <property type="match status" value="1"/>
</dbReference>
<comment type="function">
    <text evidence="1 7">Catalyzes the insertion of molybdate into adenylated molybdopterin with the concomitant release of AMP.</text>
</comment>
<dbReference type="SMART" id="SM00852">
    <property type="entry name" value="MoCF_biosynth"/>
    <property type="match status" value="1"/>
</dbReference>
<keyword evidence="7" id="KW-0479">Metal-binding</keyword>
<evidence type="ECO:0000256" key="3">
    <source>
        <dbReference type="ARBA" id="ARBA00013269"/>
    </source>
</evidence>
<dbReference type="RefSeq" id="WP_005815669.1">
    <property type="nucleotide sequence ID" value="NZ_JH414485.1"/>
</dbReference>